<dbReference type="Pfam" id="PF12697">
    <property type="entry name" value="Abhydrolase_6"/>
    <property type="match status" value="1"/>
</dbReference>
<evidence type="ECO:0000259" key="1">
    <source>
        <dbReference type="Pfam" id="PF12697"/>
    </source>
</evidence>
<proteinExistence type="predicted"/>
<reference evidence="2 3" key="1">
    <citation type="submission" date="2020-08" db="EMBL/GenBank/DDBJ databases">
        <title>A Genomic Blueprint of the Chicken Gut Microbiome.</title>
        <authorList>
            <person name="Gilroy R."/>
            <person name="Ravi A."/>
            <person name="Getino M."/>
            <person name="Pursley I."/>
            <person name="Horton D.L."/>
            <person name="Alikhan N.-F."/>
            <person name="Baker D."/>
            <person name="Gharbi K."/>
            <person name="Hall N."/>
            <person name="Watson M."/>
            <person name="Adriaenssens E.M."/>
            <person name="Foster-Nyarko E."/>
            <person name="Jarju S."/>
            <person name="Secka A."/>
            <person name="Antonio M."/>
            <person name="Oren A."/>
            <person name="Chaudhuri R."/>
            <person name="La Ragione R.M."/>
            <person name="Hildebrand F."/>
            <person name="Pallen M.J."/>
        </authorList>
    </citation>
    <scope>NUCLEOTIDE SEQUENCE [LARGE SCALE GENOMIC DNA]</scope>
    <source>
        <strain evidence="2 3">Sa4CUA7</strain>
    </source>
</reference>
<keyword evidence="3" id="KW-1185">Reference proteome</keyword>
<dbReference type="InterPro" id="IPR029058">
    <property type="entry name" value="AB_hydrolase_fold"/>
</dbReference>
<organism evidence="2 3">
    <name type="scientific">Microbacterium pullorum</name>
    <dbReference type="NCBI Taxonomy" id="2762236"/>
    <lineage>
        <taxon>Bacteria</taxon>
        <taxon>Bacillati</taxon>
        <taxon>Actinomycetota</taxon>
        <taxon>Actinomycetes</taxon>
        <taxon>Micrococcales</taxon>
        <taxon>Microbacteriaceae</taxon>
        <taxon>Microbacterium</taxon>
    </lineage>
</organism>
<accession>A0ABR8S520</accession>
<evidence type="ECO:0000313" key="3">
    <source>
        <dbReference type="Proteomes" id="UP000648352"/>
    </source>
</evidence>
<dbReference type="Gene3D" id="3.40.50.1820">
    <property type="entry name" value="alpha/beta hydrolase"/>
    <property type="match status" value="1"/>
</dbReference>
<gene>
    <name evidence="2" type="ORF">H9651_13120</name>
</gene>
<dbReference type="InterPro" id="IPR000073">
    <property type="entry name" value="AB_hydrolase_1"/>
</dbReference>
<dbReference type="PANTHER" id="PTHR43798">
    <property type="entry name" value="MONOACYLGLYCEROL LIPASE"/>
    <property type="match status" value="1"/>
</dbReference>
<comment type="caution">
    <text evidence="2">The sequence shown here is derived from an EMBL/GenBank/DDBJ whole genome shotgun (WGS) entry which is preliminary data.</text>
</comment>
<dbReference type="PRINTS" id="PR00111">
    <property type="entry name" value="ABHYDROLASE"/>
</dbReference>
<sequence>MQTSEEATSLDFTTSLGRIRARVHGEGPTAILWHGMFVDGRSWQSVVPRLSRRRRLVVLDGPGYGASDPLARLTTIEECAEVAAQIIDALPESGPVDWVGTAWGGHVGMTAAALYPQLLRSLVAISAPVQPIDPVFRVKLIIAAGMLSRLGPIAHLRHAVHDAQLTEAHQRDTAMTALIDDAMAGVAPRALARTVTSFIINRTDATHRLARLQAPTLLITGDDRGEWSPETMAAAAALVPDVRTAVIRGARTLVQVEQPNETAAAIEAFWDARG</sequence>
<dbReference type="RefSeq" id="WP_191719786.1">
    <property type="nucleotide sequence ID" value="NZ_JACSQP010000010.1"/>
</dbReference>
<dbReference type="GO" id="GO:0016787">
    <property type="term" value="F:hydrolase activity"/>
    <property type="evidence" value="ECO:0007669"/>
    <property type="project" value="UniProtKB-KW"/>
</dbReference>
<dbReference type="InterPro" id="IPR050266">
    <property type="entry name" value="AB_hydrolase_sf"/>
</dbReference>
<evidence type="ECO:0000313" key="2">
    <source>
        <dbReference type="EMBL" id="MBD7958585.1"/>
    </source>
</evidence>
<feature type="domain" description="AB hydrolase-1" evidence="1">
    <location>
        <begin position="31"/>
        <end position="265"/>
    </location>
</feature>
<dbReference type="SUPFAM" id="SSF53474">
    <property type="entry name" value="alpha/beta-Hydrolases"/>
    <property type="match status" value="1"/>
</dbReference>
<dbReference type="EMBL" id="JACSQP010000010">
    <property type="protein sequence ID" value="MBD7958585.1"/>
    <property type="molecule type" value="Genomic_DNA"/>
</dbReference>
<keyword evidence="2" id="KW-0378">Hydrolase</keyword>
<protein>
    <submittedName>
        <fullName evidence="2">Alpha/beta hydrolase</fullName>
    </submittedName>
</protein>
<dbReference type="Proteomes" id="UP000648352">
    <property type="component" value="Unassembled WGS sequence"/>
</dbReference>
<name>A0ABR8S520_9MICO</name>